<dbReference type="EMBL" id="CALLCH030000019">
    <property type="protein sequence ID" value="CAI4219280.1"/>
    <property type="molecule type" value="Genomic_DNA"/>
</dbReference>
<name>A0A9P1MDV2_9PEZI</name>
<evidence type="ECO:0000259" key="2">
    <source>
        <dbReference type="Pfam" id="PF24707"/>
    </source>
</evidence>
<evidence type="ECO:0000313" key="3">
    <source>
        <dbReference type="EMBL" id="CAI4219280.1"/>
    </source>
</evidence>
<dbReference type="AlphaFoldDB" id="A0A9P1MDV2"/>
<keyword evidence="4" id="KW-1185">Reference proteome</keyword>
<gene>
    <name evidence="3" type="ORF">PPNO1_LOCUS8847</name>
</gene>
<feature type="region of interest" description="Disordered" evidence="1">
    <location>
        <begin position="398"/>
        <end position="441"/>
    </location>
</feature>
<dbReference type="Proteomes" id="UP000838763">
    <property type="component" value="Unassembled WGS sequence"/>
</dbReference>
<feature type="domain" description="SWR1-complex protein 3" evidence="2">
    <location>
        <begin position="55"/>
        <end position="125"/>
    </location>
</feature>
<dbReference type="OrthoDB" id="5338195at2759"/>
<feature type="region of interest" description="Disordered" evidence="1">
    <location>
        <begin position="1"/>
        <end position="54"/>
    </location>
</feature>
<dbReference type="PANTHER" id="PTHR28108">
    <property type="entry name" value="SWR1-COMPLEX PROTEIN 3"/>
    <property type="match status" value="1"/>
</dbReference>
<reference evidence="3" key="1">
    <citation type="submission" date="2022-11" db="EMBL/GenBank/DDBJ databases">
        <authorList>
            <person name="Scott C."/>
            <person name="Bruce N."/>
        </authorList>
    </citation>
    <scope>NUCLEOTIDE SEQUENCE</scope>
</reference>
<feature type="region of interest" description="Disordered" evidence="1">
    <location>
        <begin position="210"/>
        <end position="259"/>
    </location>
</feature>
<dbReference type="GO" id="GO:0140849">
    <property type="term" value="F:ATP-dependent H2AZ histone chaperone activity"/>
    <property type="evidence" value="ECO:0007669"/>
    <property type="project" value="InterPro"/>
</dbReference>
<feature type="compositionally biased region" description="Pro residues" evidence="1">
    <location>
        <begin position="243"/>
        <end position="256"/>
    </location>
</feature>
<feature type="compositionally biased region" description="Polar residues" evidence="1">
    <location>
        <begin position="215"/>
        <end position="234"/>
    </location>
</feature>
<feature type="region of interest" description="Disordered" evidence="1">
    <location>
        <begin position="544"/>
        <end position="567"/>
    </location>
</feature>
<dbReference type="InterPro" id="IPR057558">
    <property type="entry name" value="Swc3_dom"/>
</dbReference>
<feature type="compositionally biased region" description="Basic and acidic residues" evidence="1">
    <location>
        <begin position="27"/>
        <end position="37"/>
    </location>
</feature>
<protein>
    <recommendedName>
        <fullName evidence="2">SWR1-complex protein 3 domain-containing protein</fullName>
    </recommendedName>
</protein>
<sequence length="618" mass="67134">MERKRKLPARAAARNEQASKKRTVTPPEKEKEKEKEATPAAEPAPSEEPPQLPNGVMAESIRRSRHKWITEFIFEKYWTKPTKRKGVVNEDPKNPPKDSMMKLGQVTITIEPHIFDATLYAVKDPKPPQPRHLPGDRSCNMARLRVPRATAILQINTSRGEPCRSTLRVGGTARLRVSETDTSPVTLHVCLGYPAGPSIAPADVRSAPLAPLPRASNSPAIGPQPTSSTHYQQSPAPAAAAPAPAPKPATPAPPPGQANNAVIATLAERATSDDNLRELMKRVAEGKARTQQKETQPAPAADKLFVDGRSIKYFAEEVKTILHIVLTSNPQQRSSNLRPPAGSDTLIVMLVQAALDDAKLKAAIQRIANGKPEYSDTTTLKSVLDNLHKKLLLDKMKKEQKPAPNSPAPQPNNAASGSQASPAPTGPAQPTPQSLRSKGPRLLPSLISPPSCVIESRGPQQAVASFLLVRKSSRCEYGGDREVDYYEPITVKLFAPSGRYLENLARVVAPREEVIRYMDDIMSSMTRAEYVLLAWRLMRERAGDKGDGVEETNGEVNGAASKDKDAQALVAPSKPGVLWTAKAGKSSSDKHRIQSAEDEEAEQYQKLIRSATSADTEA</sequence>
<evidence type="ECO:0000313" key="4">
    <source>
        <dbReference type="Proteomes" id="UP000838763"/>
    </source>
</evidence>
<feature type="compositionally biased region" description="Low complexity" evidence="1">
    <location>
        <begin position="411"/>
        <end position="423"/>
    </location>
</feature>
<dbReference type="Pfam" id="PF24707">
    <property type="entry name" value="Swc3"/>
    <property type="match status" value="1"/>
</dbReference>
<proteinExistence type="predicted"/>
<dbReference type="GO" id="GO:0000812">
    <property type="term" value="C:Swr1 complex"/>
    <property type="evidence" value="ECO:0007669"/>
    <property type="project" value="InterPro"/>
</dbReference>
<dbReference type="InterPro" id="IPR037651">
    <property type="entry name" value="Swc3"/>
</dbReference>
<dbReference type="PANTHER" id="PTHR28108:SF1">
    <property type="entry name" value="SWR1-COMPLEX PROTEIN 3"/>
    <property type="match status" value="1"/>
</dbReference>
<comment type="caution">
    <text evidence="3">The sequence shown here is derived from an EMBL/GenBank/DDBJ whole genome shotgun (WGS) entry which is preliminary data.</text>
</comment>
<evidence type="ECO:0000256" key="1">
    <source>
        <dbReference type="SAM" id="MobiDB-lite"/>
    </source>
</evidence>
<feature type="region of interest" description="Disordered" evidence="1">
    <location>
        <begin position="580"/>
        <end position="618"/>
    </location>
</feature>
<organism evidence="3 4">
    <name type="scientific">Parascedosporium putredinis</name>
    <dbReference type="NCBI Taxonomy" id="1442378"/>
    <lineage>
        <taxon>Eukaryota</taxon>
        <taxon>Fungi</taxon>
        <taxon>Dikarya</taxon>
        <taxon>Ascomycota</taxon>
        <taxon>Pezizomycotina</taxon>
        <taxon>Sordariomycetes</taxon>
        <taxon>Hypocreomycetidae</taxon>
        <taxon>Microascales</taxon>
        <taxon>Microascaceae</taxon>
        <taxon>Parascedosporium</taxon>
    </lineage>
</organism>
<accession>A0A9P1MDV2</accession>